<dbReference type="EMBL" id="JADKCH010000033">
    <property type="protein sequence ID" value="MBK8573976.1"/>
    <property type="molecule type" value="Genomic_DNA"/>
</dbReference>
<gene>
    <name evidence="1" type="ORF">IPN91_15445</name>
</gene>
<comment type="caution">
    <text evidence="1">The sequence shown here is derived from an EMBL/GenBank/DDBJ whole genome shotgun (WGS) entry which is preliminary data.</text>
</comment>
<sequence>MNHEDRKTTKEDKWVGALDPRIESIAATIVDSAILVHRELGPGLLESAYEVCLVHELTSRGLSVERQKSLPVRFRGLEIEAGYRLDLVVEDCIILELKAVDELSKVHYAQLLTYLKLSGHKLGFLINFNAVPLKNGIRRLVY</sequence>
<accession>A0A936F521</accession>
<dbReference type="Pfam" id="PF13366">
    <property type="entry name" value="PDDEXK_3"/>
    <property type="match status" value="1"/>
</dbReference>
<reference evidence="1 2" key="1">
    <citation type="submission" date="2020-10" db="EMBL/GenBank/DDBJ databases">
        <title>Connecting structure to function with the recovery of over 1000 high-quality activated sludge metagenome-assembled genomes encoding full-length rRNA genes using long-read sequencing.</title>
        <authorList>
            <person name="Singleton C.M."/>
            <person name="Petriglieri F."/>
            <person name="Kristensen J.M."/>
            <person name="Kirkegaard R.H."/>
            <person name="Michaelsen T.Y."/>
            <person name="Andersen M.H."/>
            <person name="Karst S.M."/>
            <person name="Dueholm M.S."/>
            <person name="Nielsen P.H."/>
            <person name="Albertsen M."/>
        </authorList>
    </citation>
    <scope>NUCLEOTIDE SEQUENCE [LARGE SCALE GENOMIC DNA]</scope>
    <source>
        <strain evidence="1">OdNE_18-Q3-R46-58_MAXAC.008</strain>
    </source>
</reference>
<evidence type="ECO:0000313" key="2">
    <source>
        <dbReference type="Proteomes" id="UP000709959"/>
    </source>
</evidence>
<evidence type="ECO:0000313" key="1">
    <source>
        <dbReference type="EMBL" id="MBK8573976.1"/>
    </source>
</evidence>
<dbReference type="Proteomes" id="UP000709959">
    <property type="component" value="Unassembled WGS sequence"/>
</dbReference>
<dbReference type="InterPro" id="IPR026350">
    <property type="entry name" value="GxxExxY"/>
</dbReference>
<name>A0A936F521_9BACT</name>
<protein>
    <submittedName>
        <fullName evidence="1">GxxExxY protein</fullName>
    </submittedName>
</protein>
<proteinExistence type="predicted"/>
<dbReference type="AlphaFoldDB" id="A0A936F521"/>
<organism evidence="1 2">
    <name type="scientific">Candidatus Geothrix odensensis</name>
    <dbReference type="NCBI Taxonomy" id="2954440"/>
    <lineage>
        <taxon>Bacteria</taxon>
        <taxon>Pseudomonadati</taxon>
        <taxon>Acidobacteriota</taxon>
        <taxon>Holophagae</taxon>
        <taxon>Holophagales</taxon>
        <taxon>Holophagaceae</taxon>
        <taxon>Geothrix</taxon>
    </lineage>
</organism>
<dbReference type="NCBIfam" id="TIGR04256">
    <property type="entry name" value="GxxExxY"/>
    <property type="match status" value="1"/>
</dbReference>